<accession>Q8JRT2</accession>
<evidence type="ECO:0000313" key="16">
    <source>
        <dbReference type="Proteomes" id="UP000202706"/>
    </source>
</evidence>
<dbReference type="GeneID" id="949261"/>
<evidence type="ECO:0000313" key="14">
    <source>
        <dbReference type="EMBL" id="QBH67261.1"/>
    </source>
</evidence>
<evidence type="ECO:0000313" key="8">
    <source>
        <dbReference type="EMBL" id="QBH66482.1"/>
    </source>
</evidence>
<feature type="transmembrane region" description="Helical" evidence="1">
    <location>
        <begin position="33"/>
        <end position="55"/>
    </location>
</feature>
<dbReference type="KEGG" id="vg:949261"/>
<dbReference type="EMBL" id="MK033565">
    <property type="protein sequence ID" value="QBH65962.1"/>
    <property type="molecule type" value="Genomic_DNA"/>
</dbReference>
<dbReference type="EMBL" id="MK033571">
    <property type="protein sequence ID" value="QBH66742.1"/>
    <property type="molecule type" value="Genomic_DNA"/>
</dbReference>
<evidence type="ECO:0000313" key="12">
    <source>
        <dbReference type="EMBL" id="QBH67002.1"/>
    </source>
</evidence>
<organism evidence="2 16">
    <name type="scientific">Phthorimaea operculella granulovirus</name>
    <dbReference type="NCBI Taxonomy" id="192584"/>
    <lineage>
        <taxon>Viruses</taxon>
        <taxon>Viruses incertae sedis</taxon>
        <taxon>Naldaviricetes</taxon>
        <taxon>Lefavirales</taxon>
        <taxon>Baculoviridae</taxon>
        <taxon>Betabaculovirus</taxon>
        <taxon>Betabaculovirus phoperculellae</taxon>
    </lineage>
</organism>
<evidence type="ECO:0000313" key="13">
    <source>
        <dbReference type="EMBL" id="QBH67131.1"/>
    </source>
</evidence>
<evidence type="ECO:0000313" key="2">
    <source>
        <dbReference type="EMBL" id="AAM70325.1"/>
    </source>
</evidence>
<evidence type="ECO:0000313" key="5">
    <source>
        <dbReference type="EMBL" id="QBH66092.1"/>
    </source>
</evidence>
<dbReference type="EMBL" id="MK033569">
    <property type="protein sequence ID" value="QBH66482.1"/>
    <property type="molecule type" value="Genomic_DNA"/>
</dbReference>
<protein>
    <submittedName>
        <fullName evidence="2">Uncharacterized protein</fullName>
    </submittedName>
</protein>
<dbReference type="EMBL" id="KU666536">
    <property type="protein sequence ID" value="ANY57516.1"/>
    <property type="molecule type" value="Genomic_DNA"/>
</dbReference>
<evidence type="ECO:0000313" key="7">
    <source>
        <dbReference type="EMBL" id="QBH66352.1"/>
    </source>
</evidence>
<name>Q8JRT2_9BBAC</name>
<evidence type="ECO:0000313" key="3">
    <source>
        <dbReference type="EMBL" id="ANY57516.1"/>
    </source>
</evidence>
<evidence type="ECO:0000313" key="6">
    <source>
        <dbReference type="EMBL" id="QBH66222.1"/>
    </source>
</evidence>
<evidence type="ECO:0000313" key="4">
    <source>
        <dbReference type="EMBL" id="QBH65962.1"/>
    </source>
</evidence>
<dbReference type="EMBL" id="MK033574">
    <property type="protein sequence ID" value="QBH67131.1"/>
    <property type="molecule type" value="Genomic_DNA"/>
</dbReference>
<keyword evidence="1" id="KW-1133">Transmembrane helix</keyword>
<evidence type="ECO:0000313" key="11">
    <source>
        <dbReference type="EMBL" id="QBH66872.1"/>
    </source>
</evidence>
<sequence length="57" mass="6656">MNHVQDIYKPTTEVKIDIEPEIKTCKKCSTRKIMYDALLFTCGVTFFACLIYVNYTN</sequence>
<keyword evidence="16" id="KW-1185">Reference proteome</keyword>
<dbReference type="EMBL" id="MK033576">
    <property type="protein sequence ID" value="QBH67391.1"/>
    <property type="molecule type" value="Genomic_DNA"/>
</dbReference>
<dbReference type="EMBL" id="MK033566">
    <property type="protein sequence ID" value="QBH66092.1"/>
    <property type="molecule type" value="Genomic_DNA"/>
</dbReference>
<dbReference type="EMBL" id="MK033567">
    <property type="protein sequence ID" value="QBH66222.1"/>
    <property type="molecule type" value="Genomic_DNA"/>
</dbReference>
<reference evidence="16" key="1">
    <citation type="journal article" date="2000" name="Virus Genes">
        <title>Comparative analysis of the granulin regions of the Phthorimaea operculella and Spodoptera littoralis granuloviruses.</title>
        <authorList>
            <person name="Taha A."/>
            <person name="Nour-El-Din A."/>
            <person name="Croizier L."/>
            <person name="Ferber M.L."/>
            <person name="Croizier G."/>
        </authorList>
    </citation>
    <scope>NUCLEOTIDE SEQUENCE [LARGE SCALE GENOMIC DNA]</scope>
</reference>
<dbReference type="EMBL" id="MK033570">
    <property type="protein sequence ID" value="QBH66612.1"/>
    <property type="molecule type" value="Genomic_DNA"/>
</dbReference>
<keyword evidence="1" id="KW-0812">Transmembrane</keyword>
<keyword evidence="1" id="KW-0472">Membrane</keyword>
<dbReference type="RefSeq" id="NP_663292.1">
    <property type="nucleotide sequence ID" value="NC_004062.1"/>
</dbReference>
<dbReference type="EMBL" id="MK033573">
    <property type="protein sequence ID" value="QBH67002.1"/>
    <property type="molecule type" value="Genomic_DNA"/>
</dbReference>
<reference evidence="2" key="2">
    <citation type="submission" date="2002-04" db="EMBL/GenBank/DDBJ databases">
        <title>The complete sequence of the potato tuber moth, Phthorimaea operculella, granulovirus.</title>
        <authorList>
            <person name="Croizier L."/>
            <person name="Taha A."/>
            <person name="Croizier G."/>
            <person name="Lopez Ferber M."/>
        </authorList>
    </citation>
    <scope>NUCLEOTIDE SEQUENCE</scope>
</reference>
<evidence type="ECO:0000313" key="10">
    <source>
        <dbReference type="EMBL" id="QBH66742.1"/>
    </source>
</evidence>
<dbReference type="EMBL" id="MK033568">
    <property type="protein sequence ID" value="QBH66352.1"/>
    <property type="molecule type" value="Genomic_DNA"/>
</dbReference>
<gene>
    <name evidence="2" type="primary">PhopGV127</name>
    <name evidence="3" type="ORF">PhopGVgp127</name>
</gene>
<evidence type="ECO:0000313" key="9">
    <source>
        <dbReference type="EMBL" id="QBH66612.1"/>
    </source>
</evidence>
<dbReference type="EMBL" id="MK033572">
    <property type="protein sequence ID" value="QBH66872.1"/>
    <property type="molecule type" value="Genomic_DNA"/>
</dbReference>
<dbReference type="Proteomes" id="UP000202706">
    <property type="component" value="Segment"/>
</dbReference>
<dbReference type="EMBL" id="MK033575">
    <property type="protein sequence ID" value="QBH67261.1"/>
    <property type="molecule type" value="Genomic_DNA"/>
</dbReference>
<reference evidence="3" key="3">
    <citation type="journal article" date="2016" name="Arch. Virol.">
        <title>The comparative analysis of complete genome sequences from two South African betabaculoviruses: Phthorimaea operculella granulovirus and Plutella xylostella granulovirus.</title>
        <authorList>
            <person name="Jukes M.D."/>
            <person name="Motsoeneng B.M."/>
            <person name="Knox C.M."/>
            <person name="Hill M.P."/>
            <person name="Moore S.D."/>
        </authorList>
    </citation>
    <scope>NUCLEOTIDE SEQUENCE</scope>
    <source>
        <strain evidence="3">SA</strain>
    </source>
</reference>
<evidence type="ECO:0000313" key="15">
    <source>
        <dbReference type="EMBL" id="QBH67391.1"/>
    </source>
</evidence>
<proteinExistence type="predicted"/>
<dbReference type="EMBL" id="AF499596">
    <property type="protein sequence ID" value="AAM70325.1"/>
    <property type="molecule type" value="Genomic_DNA"/>
</dbReference>
<evidence type="ECO:0000256" key="1">
    <source>
        <dbReference type="SAM" id="Phobius"/>
    </source>
</evidence>
<reference evidence="4" key="4">
    <citation type="journal article" date="2019" name="J. Gen. Virol.">
        <title>Elucidating the genetic diversity of Phthorimaea operculella granulovirus (PhopGV).</title>
        <authorList>
            <person name="Larem A."/>
            <person name="Ben-Tiba S."/>
            <person name="Wennmann J.T."/>
            <person name="Gueli Alletti G."/>
            <person name="Jehle J.A."/>
        </authorList>
    </citation>
    <scope>NUCLEOTIDE SEQUENCE</scope>
    <source>
        <strain evidence="4">PhopGV-CR3.1</strain>
        <strain evidence="5">PhopGV-CR5.1</strain>
        <strain evidence="6">PhopGV-GR1.1</strain>
        <strain evidence="7">PhopGV-GR1.2</strain>
        <strain evidence="8">PhopGV-GR2.1</strain>
        <strain evidence="9">PhopGV-IT1.1</strain>
        <strain evidence="10">PhopGV-LS1.1</strain>
        <strain evidence="11">PhopGV-LS1.2</strain>
        <strain evidence="12">PhopGV-LS2.1</strain>
        <strain evidence="13">PhopGV-LS3.1</strain>
        <strain evidence="14">PhopGV-R</strain>
        <strain evidence="15">PhopGV-Ym.1</strain>
    </source>
</reference>